<accession>A0A1G9I6J2</accession>
<proteinExistence type="predicted"/>
<dbReference type="AlphaFoldDB" id="A0A1G9I6J2"/>
<name>A0A1G9I6J2_9FIRM</name>
<protein>
    <submittedName>
        <fullName evidence="1">Uncharacterized protein</fullName>
    </submittedName>
</protein>
<dbReference type="EMBL" id="FNFP01000010">
    <property type="protein sequence ID" value="SDL20857.1"/>
    <property type="molecule type" value="Genomic_DNA"/>
</dbReference>
<sequence length="62" mass="6889">MTTYKTATVFNINAQGIRVTFAGETTPTLKRYKRLSSYSPTVGDRVLMVEVSGTYIILGKIE</sequence>
<organism evidence="1 2">
    <name type="scientific">Natronincola ferrireducens</name>
    <dbReference type="NCBI Taxonomy" id="393762"/>
    <lineage>
        <taxon>Bacteria</taxon>
        <taxon>Bacillati</taxon>
        <taxon>Bacillota</taxon>
        <taxon>Clostridia</taxon>
        <taxon>Peptostreptococcales</taxon>
        <taxon>Natronincolaceae</taxon>
        <taxon>Natronincola</taxon>
    </lineage>
</organism>
<gene>
    <name evidence="1" type="ORF">SAMN05660472_02813</name>
</gene>
<dbReference type="RefSeq" id="WP_090554744.1">
    <property type="nucleotide sequence ID" value="NZ_FNFP01000010.1"/>
</dbReference>
<dbReference type="OrthoDB" id="1955141at2"/>
<keyword evidence="2" id="KW-1185">Reference proteome</keyword>
<reference evidence="1 2" key="1">
    <citation type="submission" date="2016-10" db="EMBL/GenBank/DDBJ databases">
        <authorList>
            <person name="de Groot N.N."/>
        </authorList>
    </citation>
    <scope>NUCLEOTIDE SEQUENCE [LARGE SCALE GENOMIC DNA]</scope>
    <source>
        <strain evidence="1 2">DSM 18346</strain>
    </source>
</reference>
<dbReference type="Proteomes" id="UP000198718">
    <property type="component" value="Unassembled WGS sequence"/>
</dbReference>
<evidence type="ECO:0000313" key="2">
    <source>
        <dbReference type="Proteomes" id="UP000198718"/>
    </source>
</evidence>
<evidence type="ECO:0000313" key="1">
    <source>
        <dbReference type="EMBL" id="SDL20857.1"/>
    </source>
</evidence>
<dbReference type="STRING" id="393762.SAMN05660472_02813"/>